<accession>T1BV48</accession>
<sequence length="61" mass="7119">MPIPEEPVTDRVVDFREVLHAYSKEDAIVEAQRCIQCRRPWCVEACPISQDCREYIRLIAA</sequence>
<feature type="non-terminal residue" evidence="2">
    <location>
        <position position="61"/>
    </location>
</feature>
<dbReference type="EMBL" id="AUZY01002321">
    <property type="protein sequence ID" value="EQD72458.1"/>
    <property type="molecule type" value="Genomic_DNA"/>
</dbReference>
<dbReference type="Pfam" id="PF14691">
    <property type="entry name" value="Fer4_20"/>
    <property type="match status" value="1"/>
</dbReference>
<reference evidence="2" key="1">
    <citation type="submission" date="2013-08" db="EMBL/GenBank/DDBJ databases">
        <authorList>
            <person name="Mendez C."/>
            <person name="Richter M."/>
            <person name="Ferrer M."/>
            <person name="Sanchez J."/>
        </authorList>
    </citation>
    <scope>NUCLEOTIDE SEQUENCE</scope>
</reference>
<dbReference type="SUPFAM" id="SSF46548">
    <property type="entry name" value="alpha-helical ferredoxin"/>
    <property type="match status" value="1"/>
</dbReference>
<protein>
    <submittedName>
        <fullName evidence="2">Ferredoxin-NADP(+) reductase subunit alpha</fullName>
    </submittedName>
</protein>
<proteinExistence type="predicted"/>
<dbReference type="InterPro" id="IPR028261">
    <property type="entry name" value="DPD_II"/>
</dbReference>
<feature type="domain" description="4Fe-4S ferredoxin-type" evidence="1">
    <location>
        <begin position="25"/>
        <end position="58"/>
    </location>
</feature>
<name>T1BV48_9ZZZZ</name>
<dbReference type="AlphaFoldDB" id="T1BV48"/>
<evidence type="ECO:0000259" key="1">
    <source>
        <dbReference type="PROSITE" id="PS51379"/>
    </source>
</evidence>
<reference evidence="2" key="2">
    <citation type="journal article" date="2014" name="ISME J.">
        <title>Microbial stratification in low pH oxic and suboxic macroscopic growths along an acid mine drainage.</title>
        <authorList>
            <person name="Mendez-Garcia C."/>
            <person name="Mesa V."/>
            <person name="Sprenger R.R."/>
            <person name="Richter M."/>
            <person name="Diez M.S."/>
            <person name="Solano J."/>
            <person name="Bargiela R."/>
            <person name="Golyshina O.V."/>
            <person name="Manteca A."/>
            <person name="Ramos J.L."/>
            <person name="Gallego J.R."/>
            <person name="Llorente I."/>
            <person name="Martins Dos Santos V.A."/>
            <person name="Jensen O.N."/>
            <person name="Pelaez A.I."/>
            <person name="Sanchez J."/>
            <person name="Ferrer M."/>
        </authorList>
    </citation>
    <scope>NUCLEOTIDE SEQUENCE</scope>
</reference>
<organism evidence="2">
    <name type="scientific">mine drainage metagenome</name>
    <dbReference type="NCBI Taxonomy" id="410659"/>
    <lineage>
        <taxon>unclassified sequences</taxon>
        <taxon>metagenomes</taxon>
        <taxon>ecological metagenomes</taxon>
    </lineage>
</organism>
<dbReference type="Gene3D" id="1.10.1060.10">
    <property type="entry name" value="Alpha-helical ferredoxin"/>
    <property type="match status" value="1"/>
</dbReference>
<comment type="caution">
    <text evidence="2">The sequence shown here is derived from an EMBL/GenBank/DDBJ whole genome shotgun (WGS) entry which is preliminary data.</text>
</comment>
<gene>
    <name evidence="2" type="ORF">B1B_03746</name>
</gene>
<dbReference type="GO" id="GO:0051536">
    <property type="term" value="F:iron-sulfur cluster binding"/>
    <property type="evidence" value="ECO:0007669"/>
    <property type="project" value="InterPro"/>
</dbReference>
<dbReference type="PROSITE" id="PS51379">
    <property type="entry name" value="4FE4S_FER_2"/>
    <property type="match status" value="1"/>
</dbReference>
<dbReference type="InterPro" id="IPR009051">
    <property type="entry name" value="Helical_ferredxn"/>
</dbReference>
<dbReference type="InterPro" id="IPR017896">
    <property type="entry name" value="4Fe4S_Fe-S-bd"/>
</dbReference>
<evidence type="ECO:0000313" key="2">
    <source>
        <dbReference type="EMBL" id="EQD72458.1"/>
    </source>
</evidence>